<comment type="cofactor">
    <cofactor evidence="1">
        <name>Fe(2+)</name>
        <dbReference type="ChEBI" id="CHEBI:29033"/>
    </cofactor>
</comment>
<evidence type="ECO:0000313" key="6">
    <source>
        <dbReference type="Proteomes" id="UP000063229"/>
    </source>
</evidence>
<dbReference type="EMBL" id="CP014135">
    <property type="protein sequence ID" value="AMB87131.1"/>
    <property type="molecule type" value="Genomic_DNA"/>
</dbReference>
<dbReference type="PANTHER" id="PTHR10696">
    <property type="entry name" value="GAMMA-BUTYROBETAINE HYDROXYLASE-RELATED"/>
    <property type="match status" value="1"/>
</dbReference>
<dbReference type="GO" id="GO:0017000">
    <property type="term" value="P:antibiotic biosynthetic process"/>
    <property type="evidence" value="ECO:0007669"/>
    <property type="project" value="UniProtKB-KW"/>
</dbReference>
<dbReference type="GO" id="GO:0016706">
    <property type="term" value="F:2-oxoglutarate-dependent dioxygenase activity"/>
    <property type="evidence" value="ECO:0007669"/>
    <property type="project" value="UniProtKB-ARBA"/>
</dbReference>
<evidence type="ECO:0000256" key="2">
    <source>
        <dbReference type="ARBA" id="ARBA00023002"/>
    </source>
</evidence>
<dbReference type="STRING" id="46677.AWM79_18225"/>
<dbReference type="SUPFAM" id="SSF51197">
    <property type="entry name" value="Clavaminate synthase-like"/>
    <property type="match status" value="1"/>
</dbReference>
<keyword evidence="6" id="KW-1185">Reference proteome</keyword>
<name>A0A0X1T510_PSEAA</name>
<dbReference type="InterPro" id="IPR042098">
    <property type="entry name" value="TauD-like_sf"/>
</dbReference>
<organism evidence="5 6">
    <name type="scientific">Pseudomonas agarici</name>
    <dbReference type="NCBI Taxonomy" id="46677"/>
    <lineage>
        <taxon>Bacteria</taxon>
        <taxon>Pseudomonadati</taxon>
        <taxon>Pseudomonadota</taxon>
        <taxon>Gammaproteobacteria</taxon>
        <taxon>Pseudomonadales</taxon>
        <taxon>Pseudomonadaceae</taxon>
        <taxon>Pseudomonas</taxon>
    </lineage>
</organism>
<evidence type="ECO:0000259" key="4">
    <source>
        <dbReference type="Pfam" id="PF02668"/>
    </source>
</evidence>
<evidence type="ECO:0000256" key="1">
    <source>
        <dbReference type="ARBA" id="ARBA00001954"/>
    </source>
</evidence>
<protein>
    <recommendedName>
        <fullName evidence="4">TauD/TfdA-like domain-containing protein</fullName>
    </recommendedName>
</protein>
<keyword evidence="2" id="KW-0560">Oxidoreductase</keyword>
<accession>A0A0X1T510</accession>
<keyword evidence="3" id="KW-0045">Antibiotic biosynthesis</keyword>
<dbReference type="AlphaFoldDB" id="A0A0X1T510"/>
<dbReference type="Proteomes" id="UP000063229">
    <property type="component" value="Chromosome"/>
</dbReference>
<feature type="domain" description="TauD/TfdA-like" evidence="4">
    <location>
        <begin position="31"/>
        <end position="318"/>
    </location>
</feature>
<gene>
    <name evidence="5" type="ORF">AWM79_18225</name>
</gene>
<dbReference type="RefSeq" id="WP_060783456.1">
    <property type="nucleotide sequence ID" value="NZ_CP014135.1"/>
</dbReference>
<dbReference type="InterPro" id="IPR003819">
    <property type="entry name" value="TauD/TfdA-like"/>
</dbReference>
<sequence>MTLSTLRFGNLTAERLSYQHPFLLVHAPANVPADEWARENRAALREALLKHGAIQIRGLELSRRQFGAVGRVLEPDAIDYTGGIGPRHLVEEDVFTSTDLPPAASLASHNEMSYSSTWPMRVMFFCEKAPSEGGATTVCDARRILECLPDEVRDELNTRGIRYVRNYSARVPYKSIQETFGTTDRQVIDAFCEKNNIQTQWENDTTLQLRQLGPAVRQHPETGESVFFNTLVLWHPAYWLDIMRRVYPNVPEPQLPGDLWQDAQFADGGIIPESTINLIRRVYEEHELDISWQTGDMLYIDNMLASHGRKPFSGQRSILASFRQPAHAADFNID</sequence>
<evidence type="ECO:0000313" key="5">
    <source>
        <dbReference type="EMBL" id="AMB87131.1"/>
    </source>
</evidence>
<reference evidence="6" key="1">
    <citation type="submission" date="2016-01" db="EMBL/GenBank/DDBJ databases">
        <authorList>
            <person name="Storey N.H."/>
            <person name="Neuman B.W."/>
        </authorList>
    </citation>
    <scope>NUCLEOTIDE SEQUENCE [LARGE SCALE GENOMIC DNA]</scope>
    <source>
        <strain evidence="6">NCPPB 2472</strain>
    </source>
</reference>
<dbReference type="Pfam" id="PF02668">
    <property type="entry name" value="TauD"/>
    <property type="match status" value="1"/>
</dbReference>
<evidence type="ECO:0000256" key="3">
    <source>
        <dbReference type="ARBA" id="ARBA00023194"/>
    </source>
</evidence>
<dbReference type="KEGG" id="pagb:AWM79_18225"/>
<dbReference type="InterPro" id="IPR050411">
    <property type="entry name" value="AlphaKG_dependent_hydroxylases"/>
</dbReference>
<dbReference type="Gene3D" id="3.60.130.10">
    <property type="entry name" value="Clavaminate synthase-like"/>
    <property type="match status" value="1"/>
</dbReference>
<proteinExistence type="predicted"/>
<dbReference type="PANTHER" id="PTHR10696:SF56">
    <property type="entry name" value="TAUD_TFDA-LIKE DOMAIN-CONTAINING PROTEIN"/>
    <property type="match status" value="1"/>
</dbReference>